<proteinExistence type="predicted"/>
<name>A0ABU2XIP1_9ACTN</name>
<dbReference type="EMBL" id="JAVRFD010000011">
    <property type="protein sequence ID" value="MDT0545697.1"/>
    <property type="molecule type" value="Genomic_DNA"/>
</dbReference>
<dbReference type="Proteomes" id="UP001180754">
    <property type="component" value="Unassembled WGS sequence"/>
</dbReference>
<protein>
    <submittedName>
        <fullName evidence="2">Uncharacterized protein</fullName>
    </submittedName>
</protein>
<feature type="region of interest" description="Disordered" evidence="1">
    <location>
        <begin position="146"/>
        <end position="165"/>
    </location>
</feature>
<reference evidence="2" key="1">
    <citation type="submission" date="2024-05" db="EMBL/GenBank/DDBJ databases">
        <title>30 novel species of actinomycetes from the DSMZ collection.</title>
        <authorList>
            <person name="Nouioui I."/>
        </authorList>
    </citation>
    <scope>NUCLEOTIDE SEQUENCE</scope>
    <source>
        <strain evidence="2">DSM 41529</strain>
    </source>
</reference>
<evidence type="ECO:0000256" key="1">
    <source>
        <dbReference type="SAM" id="MobiDB-lite"/>
    </source>
</evidence>
<dbReference type="RefSeq" id="WP_311726175.1">
    <property type="nucleotide sequence ID" value="NZ_JAVRFD010000011.1"/>
</dbReference>
<sequence>MRWRWRSPFTGSPKKPQAAERARLDAAITALGIALDEHPFRPGQDGTTAAMRRDLLDALDAYDRAKRRAADDDPRGAREAVEDGRHALAVLDARLAGQRPPDRMPECFFDPVHGRATTRVRWAPEGGRERLVAVCATDAARLAEISGPRASGKDEAYGDERRRPVTLPDARGPYVLRVVAVSPARFIVSRDPGRGGQTYRVHGGGGPAGALLPLPAGRGGTEVWVEAAADDGAAGTDWAATAHTLDEVAAHDPMTLGHGDGLVRHDGPAGPAVFAHRGPGRFELLALNGRLVRWATAASGTGDQDVSFSLPGPGWYQVRARGSWTLTMADG</sequence>
<gene>
    <name evidence="2" type="ORF">RND15_23730</name>
</gene>
<accession>A0ABU2XIP1</accession>
<keyword evidence="3" id="KW-1185">Reference proteome</keyword>
<evidence type="ECO:0000313" key="2">
    <source>
        <dbReference type="EMBL" id="MDT0545697.1"/>
    </source>
</evidence>
<feature type="compositionally biased region" description="Basic and acidic residues" evidence="1">
    <location>
        <begin position="151"/>
        <end position="163"/>
    </location>
</feature>
<comment type="caution">
    <text evidence="2">The sequence shown here is derived from an EMBL/GenBank/DDBJ whole genome shotgun (WGS) entry which is preliminary data.</text>
</comment>
<evidence type="ECO:0000313" key="3">
    <source>
        <dbReference type="Proteomes" id="UP001180754"/>
    </source>
</evidence>
<organism evidence="2 3">
    <name type="scientific">Streptomyces lonegramiae</name>
    <dbReference type="NCBI Taxonomy" id="3075524"/>
    <lineage>
        <taxon>Bacteria</taxon>
        <taxon>Bacillati</taxon>
        <taxon>Actinomycetota</taxon>
        <taxon>Actinomycetes</taxon>
        <taxon>Kitasatosporales</taxon>
        <taxon>Streptomycetaceae</taxon>
        <taxon>Streptomyces</taxon>
    </lineage>
</organism>
<feature type="region of interest" description="Disordered" evidence="1">
    <location>
        <begin position="1"/>
        <end position="20"/>
    </location>
</feature>